<reference evidence="2 3" key="1">
    <citation type="submission" date="2018-10" db="EMBL/GenBank/DDBJ databases">
        <title>Co-occurring genomic capacity for anaerobic methane metabolism and dissimilatory sulfite reduction discovered in the Korarchaeota.</title>
        <authorList>
            <person name="Mckay L.J."/>
            <person name="Dlakic M."/>
            <person name="Fields M.W."/>
            <person name="Delmont T.O."/>
            <person name="Eren A.M."/>
            <person name="Jay Z.J."/>
            <person name="Klingelsmith K.B."/>
            <person name="Rusch D.B."/>
            <person name="Inskeep W.P."/>
        </authorList>
    </citation>
    <scope>NUCLEOTIDE SEQUENCE [LARGE SCALE GENOMIC DNA]</scope>
    <source>
        <strain evidence="2 3">WS</strain>
    </source>
</reference>
<keyword evidence="2" id="KW-0238">DNA-binding</keyword>
<gene>
    <name evidence="2" type="ORF">D9Q81_06840</name>
</gene>
<evidence type="ECO:0000259" key="1">
    <source>
        <dbReference type="SMART" id="SM00966"/>
    </source>
</evidence>
<evidence type="ECO:0000313" key="3">
    <source>
        <dbReference type="Proteomes" id="UP000278149"/>
    </source>
</evidence>
<dbReference type="SMART" id="SM00966">
    <property type="entry name" value="SpoVT_AbrB"/>
    <property type="match status" value="1"/>
</dbReference>
<evidence type="ECO:0000313" key="2">
    <source>
        <dbReference type="EMBL" id="RSN68065.1"/>
    </source>
</evidence>
<comment type="caution">
    <text evidence="2">The sequence shown here is derived from an EMBL/GenBank/DDBJ whole genome shotgun (WGS) entry which is preliminary data.</text>
</comment>
<dbReference type="InterPro" id="IPR007159">
    <property type="entry name" value="SpoVT-AbrB_dom"/>
</dbReference>
<dbReference type="Gene3D" id="2.10.260.10">
    <property type="match status" value="1"/>
</dbReference>
<name>A0A429G2S8_9CREN</name>
<proteinExistence type="predicted"/>
<dbReference type="GO" id="GO:0003677">
    <property type="term" value="F:DNA binding"/>
    <property type="evidence" value="ECO:0007669"/>
    <property type="project" value="UniProtKB-KW"/>
</dbReference>
<dbReference type="InterPro" id="IPR037914">
    <property type="entry name" value="SpoVT-AbrB_sf"/>
</dbReference>
<feature type="domain" description="SpoVT-AbrB" evidence="1">
    <location>
        <begin position="11"/>
        <end position="60"/>
    </location>
</feature>
<protein>
    <submittedName>
        <fullName evidence="2">AbrB/MazE/SpoVT family DNA-binding domain-containing protein</fullName>
    </submittedName>
</protein>
<dbReference type="AlphaFoldDB" id="A0A429G2S8"/>
<dbReference type="EMBL" id="RCOR01000037">
    <property type="protein sequence ID" value="RSN68065.1"/>
    <property type="molecule type" value="Genomic_DNA"/>
</dbReference>
<dbReference type="Proteomes" id="UP000278149">
    <property type="component" value="Unassembled WGS sequence"/>
</dbReference>
<accession>A0A429G2S8</accession>
<dbReference type="SUPFAM" id="SSF89447">
    <property type="entry name" value="AbrB/MazE/MraZ-like"/>
    <property type="match status" value="1"/>
</dbReference>
<sequence>MGETTVITKATSKSRSLRVTIPIGIVKQFNLSEGDKLSWEIRAEGGELIIIVRPLKGRGKDED</sequence>
<dbReference type="Pfam" id="PF04014">
    <property type="entry name" value="MazE_antitoxin"/>
    <property type="match status" value="1"/>
</dbReference>
<organism evidence="2 3">
    <name type="scientific">Candidatus Korarchaeum cryptofilum</name>
    <dbReference type="NCBI Taxonomy" id="498846"/>
    <lineage>
        <taxon>Archaea</taxon>
        <taxon>Thermoproteota</taxon>
        <taxon>Candidatus Korarchaeia</taxon>
        <taxon>Candidatus Korarchaeales</taxon>
        <taxon>Candidatus Korarchaeaceae</taxon>
        <taxon>Candidatus Korarchaeum</taxon>
    </lineage>
</organism>